<feature type="domain" description="Integrase catalytic" evidence="1">
    <location>
        <begin position="87"/>
        <end position="253"/>
    </location>
</feature>
<dbReference type="InterPro" id="IPR036397">
    <property type="entry name" value="RNaseH_sf"/>
</dbReference>
<dbReference type="GO" id="GO:0015074">
    <property type="term" value="P:DNA integration"/>
    <property type="evidence" value="ECO:0007669"/>
    <property type="project" value="InterPro"/>
</dbReference>
<keyword evidence="3" id="KW-1185">Reference proteome</keyword>
<feature type="non-terminal residue" evidence="2">
    <location>
        <position position="1"/>
    </location>
</feature>
<sequence length="265" mass="30875">AYSSVFIDWADQRMLEDKWSPDVVVHRAKQVLDIDPRLIPCTTTLYHWIDCQIMQTRNIDLVEKLKRHSKVSAPKTRPHKKVLGMSIDERPEEINTRQTFGHWEIDTVIGKKGRDEPVLLTLVERLSRFEVILKIENKTAQAVDAALKSLRARASDHFSLLFKSITADNGLEFAGLSQTLADDVAVYFAHPYASWERGTSENQHGFIRRFLPKETSMKDVTEADCRRIQQWMNHYSRKVLDYETPYEVFIRCFYKERQARAHVPA</sequence>
<dbReference type="InterPro" id="IPR001584">
    <property type="entry name" value="Integrase_cat-core"/>
</dbReference>
<dbReference type="RefSeq" id="WP_092572756.1">
    <property type="nucleotide sequence ID" value="NZ_FOEN01000024.1"/>
</dbReference>
<dbReference type="NCBIfam" id="NF033563">
    <property type="entry name" value="transpos_IS30"/>
    <property type="match status" value="1"/>
</dbReference>
<dbReference type="GO" id="GO:0032196">
    <property type="term" value="P:transposition"/>
    <property type="evidence" value="ECO:0007669"/>
    <property type="project" value="TreeGrafter"/>
</dbReference>
<dbReference type="InterPro" id="IPR012337">
    <property type="entry name" value="RNaseH-like_sf"/>
</dbReference>
<dbReference type="Gene3D" id="3.30.420.10">
    <property type="entry name" value="Ribonuclease H-like superfamily/Ribonuclease H"/>
    <property type="match status" value="1"/>
</dbReference>
<dbReference type="SUPFAM" id="SSF53098">
    <property type="entry name" value="Ribonuclease H-like"/>
    <property type="match status" value="1"/>
</dbReference>
<dbReference type="PANTHER" id="PTHR10948">
    <property type="entry name" value="TRANSPOSASE"/>
    <property type="match status" value="1"/>
</dbReference>
<name>A0A1H9H4I2_9LACT</name>
<dbReference type="Proteomes" id="UP000198833">
    <property type="component" value="Unassembled WGS sequence"/>
</dbReference>
<dbReference type="OrthoDB" id="2138131at2"/>
<evidence type="ECO:0000313" key="3">
    <source>
        <dbReference type="Proteomes" id="UP000198833"/>
    </source>
</evidence>
<dbReference type="AlphaFoldDB" id="A0A1H9H4I2"/>
<dbReference type="GO" id="GO:0004803">
    <property type="term" value="F:transposase activity"/>
    <property type="evidence" value="ECO:0007669"/>
    <property type="project" value="TreeGrafter"/>
</dbReference>
<dbReference type="InterPro" id="IPR051917">
    <property type="entry name" value="Transposase-Integrase"/>
</dbReference>
<reference evidence="2 3" key="1">
    <citation type="submission" date="2016-10" db="EMBL/GenBank/DDBJ databases">
        <authorList>
            <person name="de Groot N.N."/>
        </authorList>
    </citation>
    <scope>NUCLEOTIDE SEQUENCE [LARGE SCALE GENOMIC DNA]</scope>
    <source>
        <strain evidence="2 3">DSM 15695</strain>
    </source>
</reference>
<proteinExistence type="predicted"/>
<gene>
    <name evidence="2" type="ORF">SAMN04488558_1249</name>
</gene>
<organism evidence="2 3">
    <name type="scientific">Ignavigranum ruoffiae</name>
    <dbReference type="NCBI Taxonomy" id="89093"/>
    <lineage>
        <taxon>Bacteria</taxon>
        <taxon>Bacillati</taxon>
        <taxon>Bacillota</taxon>
        <taxon>Bacilli</taxon>
        <taxon>Lactobacillales</taxon>
        <taxon>Aerococcaceae</taxon>
        <taxon>Ignavigranum</taxon>
    </lineage>
</organism>
<dbReference type="GO" id="GO:0005829">
    <property type="term" value="C:cytosol"/>
    <property type="evidence" value="ECO:0007669"/>
    <property type="project" value="TreeGrafter"/>
</dbReference>
<evidence type="ECO:0000259" key="1">
    <source>
        <dbReference type="PROSITE" id="PS50994"/>
    </source>
</evidence>
<dbReference type="EMBL" id="FOEN01000024">
    <property type="protein sequence ID" value="SEQ57147.1"/>
    <property type="molecule type" value="Genomic_DNA"/>
</dbReference>
<protein>
    <submittedName>
        <fullName evidence="2">Transposase and inactivated derivatives, IS30 family</fullName>
    </submittedName>
</protein>
<dbReference type="GO" id="GO:0003676">
    <property type="term" value="F:nucleic acid binding"/>
    <property type="evidence" value="ECO:0007669"/>
    <property type="project" value="InterPro"/>
</dbReference>
<dbReference type="InterPro" id="IPR053392">
    <property type="entry name" value="Transposase_IS30-like"/>
</dbReference>
<evidence type="ECO:0000313" key="2">
    <source>
        <dbReference type="EMBL" id="SEQ57147.1"/>
    </source>
</evidence>
<dbReference type="PANTHER" id="PTHR10948:SF23">
    <property type="entry name" value="TRANSPOSASE INSI FOR INSERTION SEQUENCE ELEMENT IS30A-RELATED"/>
    <property type="match status" value="1"/>
</dbReference>
<dbReference type="STRING" id="89093.SAMN04488558_1249"/>
<accession>A0A1H9H4I2</accession>
<dbReference type="PROSITE" id="PS50994">
    <property type="entry name" value="INTEGRASE"/>
    <property type="match status" value="1"/>
</dbReference>